<comment type="catalytic activity">
    <reaction evidence="3 4">
        <text>[thioredoxin]-disulfide + L-methionine + H2O = L-methionine (S)-S-oxide + [thioredoxin]-dithiol</text>
        <dbReference type="Rhea" id="RHEA:19993"/>
        <dbReference type="Rhea" id="RHEA-COMP:10698"/>
        <dbReference type="Rhea" id="RHEA-COMP:10700"/>
        <dbReference type="ChEBI" id="CHEBI:15377"/>
        <dbReference type="ChEBI" id="CHEBI:29950"/>
        <dbReference type="ChEBI" id="CHEBI:50058"/>
        <dbReference type="ChEBI" id="CHEBI:57844"/>
        <dbReference type="ChEBI" id="CHEBI:58772"/>
        <dbReference type="EC" id="1.8.4.11"/>
    </reaction>
</comment>
<dbReference type="EMBL" id="JBHSAT010000004">
    <property type="protein sequence ID" value="MFC3876730.1"/>
    <property type="molecule type" value="Genomic_DNA"/>
</dbReference>
<dbReference type="InterPro" id="IPR036509">
    <property type="entry name" value="Met_Sox_Rdtase_MsrA_sf"/>
</dbReference>
<comment type="catalytic activity">
    <reaction evidence="2 4">
        <text>L-methionyl-[protein] + [thioredoxin]-disulfide + H2O = L-methionyl-(S)-S-oxide-[protein] + [thioredoxin]-dithiol</text>
        <dbReference type="Rhea" id="RHEA:14217"/>
        <dbReference type="Rhea" id="RHEA-COMP:10698"/>
        <dbReference type="Rhea" id="RHEA-COMP:10700"/>
        <dbReference type="Rhea" id="RHEA-COMP:12313"/>
        <dbReference type="Rhea" id="RHEA-COMP:12315"/>
        <dbReference type="ChEBI" id="CHEBI:15377"/>
        <dbReference type="ChEBI" id="CHEBI:16044"/>
        <dbReference type="ChEBI" id="CHEBI:29950"/>
        <dbReference type="ChEBI" id="CHEBI:44120"/>
        <dbReference type="ChEBI" id="CHEBI:50058"/>
        <dbReference type="EC" id="1.8.4.11"/>
    </reaction>
</comment>
<evidence type="ECO:0000256" key="1">
    <source>
        <dbReference type="ARBA" id="ARBA00023002"/>
    </source>
</evidence>
<dbReference type="Gene3D" id="3.30.1060.10">
    <property type="entry name" value="Peptide methionine sulphoxide reductase MsrA"/>
    <property type="match status" value="1"/>
</dbReference>
<reference evidence="7" key="1">
    <citation type="journal article" date="2019" name="Int. J. Syst. Evol. Microbiol.">
        <title>The Global Catalogue of Microorganisms (GCM) 10K type strain sequencing project: providing services to taxonomists for standard genome sequencing and annotation.</title>
        <authorList>
            <consortium name="The Broad Institute Genomics Platform"/>
            <consortium name="The Broad Institute Genome Sequencing Center for Infectious Disease"/>
            <person name="Wu L."/>
            <person name="Ma J."/>
        </authorList>
    </citation>
    <scope>NUCLEOTIDE SEQUENCE [LARGE SCALE GENOMIC DNA]</scope>
    <source>
        <strain evidence="7">CECT 8979</strain>
    </source>
</reference>
<dbReference type="GO" id="GO:0008113">
    <property type="term" value="F:peptide-methionine (S)-S-oxide reductase activity"/>
    <property type="evidence" value="ECO:0007669"/>
    <property type="project" value="UniProtKB-EC"/>
</dbReference>
<dbReference type="EC" id="1.8.4.11" evidence="4"/>
<proteinExistence type="inferred from homology"/>
<protein>
    <recommendedName>
        <fullName evidence="4">Peptide methionine sulfoxide reductase MsrA</fullName>
        <shortName evidence="4">Protein-methionine-S-oxide reductase</shortName>
        <ecNumber evidence="4">1.8.4.11</ecNumber>
    </recommendedName>
    <alternativeName>
        <fullName evidence="4">Peptide-methionine (S)-S-oxide reductase</fullName>
        <shortName evidence="4">Peptide Met(O) reductase</shortName>
    </alternativeName>
</protein>
<sequence length="183" mass="21048">MKNTTYKTAIFGGGCFWCTEAFFQEVKGVINVTSGYSGGNSEEEPTYQAVSLGMTGHAEVVHITYNPEIVTYEELLVIFMITHNPTLLNRQGADIGTQYHSVVFYETPREKQIIDIVFKELQPFFDKPIVTEVSPRKTFFKADEKHQDYYKNNPEYRYCTAVIEPKLSKFRKQYAEMLAQKPA</sequence>
<accession>A0ABV8AGF3</accession>
<dbReference type="NCBIfam" id="TIGR00401">
    <property type="entry name" value="msrA"/>
    <property type="match status" value="1"/>
</dbReference>
<dbReference type="RefSeq" id="WP_386097911.1">
    <property type="nucleotide sequence ID" value="NZ_JBHSAT010000004.1"/>
</dbReference>
<comment type="function">
    <text evidence="4">Has an important function as a repair enzyme for proteins that have been inactivated by oxidation. Catalyzes the reversible oxidation-reduction of methionine sulfoxide in proteins to methionine.</text>
</comment>
<keyword evidence="7" id="KW-1185">Reference proteome</keyword>
<comment type="similarity">
    <text evidence="4">Belongs to the MsrA Met sulfoxide reductase family.</text>
</comment>
<comment type="caution">
    <text evidence="6">The sequence shown here is derived from an EMBL/GenBank/DDBJ whole genome shotgun (WGS) entry which is preliminary data.</text>
</comment>
<keyword evidence="1 4" id="KW-0560">Oxidoreductase</keyword>
<dbReference type="Pfam" id="PF01625">
    <property type="entry name" value="PMSR"/>
    <property type="match status" value="1"/>
</dbReference>
<dbReference type="PANTHER" id="PTHR43774">
    <property type="entry name" value="PEPTIDE METHIONINE SULFOXIDE REDUCTASE"/>
    <property type="match status" value="1"/>
</dbReference>
<evidence type="ECO:0000259" key="5">
    <source>
        <dbReference type="Pfam" id="PF01625"/>
    </source>
</evidence>
<evidence type="ECO:0000313" key="6">
    <source>
        <dbReference type="EMBL" id="MFC3876730.1"/>
    </source>
</evidence>
<organism evidence="6 7">
    <name type="scientific">Winogradskyella maritima</name>
    <dbReference type="NCBI Taxonomy" id="1517766"/>
    <lineage>
        <taxon>Bacteria</taxon>
        <taxon>Pseudomonadati</taxon>
        <taxon>Bacteroidota</taxon>
        <taxon>Flavobacteriia</taxon>
        <taxon>Flavobacteriales</taxon>
        <taxon>Flavobacteriaceae</taxon>
        <taxon>Winogradskyella</taxon>
    </lineage>
</organism>
<dbReference type="HAMAP" id="MF_01401">
    <property type="entry name" value="MsrA"/>
    <property type="match status" value="1"/>
</dbReference>
<dbReference type="Proteomes" id="UP001595812">
    <property type="component" value="Unassembled WGS sequence"/>
</dbReference>
<dbReference type="PANTHER" id="PTHR43774:SF1">
    <property type="entry name" value="PEPTIDE METHIONINE SULFOXIDE REDUCTASE MSRA 2"/>
    <property type="match status" value="1"/>
</dbReference>
<feature type="domain" description="Peptide methionine sulphoxide reductase MsrA" evidence="5">
    <location>
        <begin position="8"/>
        <end position="159"/>
    </location>
</feature>
<evidence type="ECO:0000313" key="7">
    <source>
        <dbReference type="Proteomes" id="UP001595812"/>
    </source>
</evidence>
<evidence type="ECO:0000256" key="3">
    <source>
        <dbReference type="ARBA" id="ARBA00048782"/>
    </source>
</evidence>
<gene>
    <name evidence="4 6" type="primary">msrA</name>
    <name evidence="6" type="ORF">ACFOSX_05745</name>
</gene>
<evidence type="ECO:0000256" key="2">
    <source>
        <dbReference type="ARBA" id="ARBA00047806"/>
    </source>
</evidence>
<evidence type="ECO:0000256" key="4">
    <source>
        <dbReference type="HAMAP-Rule" id="MF_01401"/>
    </source>
</evidence>
<name>A0ABV8AGF3_9FLAO</name>
<feature type="active site" evidence="4">
    <location>
        <position position="15"/>
    </location>
</feature>
<dbReference type="SUPFAM" id="SSF55068">
    <property type="entry name" value="Peptide methionine sulfoxide reductase"/>
    <property type="match status" value="1"/>
</dbReference>
<dbReference type="InterPro" id="IPR002569">
    <property type="entry name" value="Met_Sox_Rdtase_MsrA_dom"/>
</dbReference>